<dbReference type="InterPro" id="IPR057243">
    <property type="entry name" value="Integrin_I-EGF_CS"/>
</dbReference>
<sequence length="772" mass="85824">MEIQLFFILIYIVTCFGQDSGTCSGNRCGECITSGTQCAWCYDESYINKTRCGTVTQLQNLGCRNVTTGPVSSIQFLRNISLNDGATGEAVQLYPQKVKIRLRPHETFKWFIKYKLAKNFPVDIYFLTDPSYTMRFLRDALANLAGDLATAIRNLTNDYRFGFGTTMDKVTLPFTHTTAAALQDPCGNPDLNCDPPHDFIHRYSFSNNTNSFVATVGATKLTANYDAPEGGFDGLMQVLVCTDRIGWRSKSRRLLLYATDSDFHFAGDGRLAGIVKPNDGQCHLDNTGRYTHGLLQDYPSVGQLIKTTRDNNINLIFAITSASKALYEQLSQLIPEATTSELSSDSRNILDIIKTNYENIRRSVELRYYPVPNDISIEFHTTCGGFYRVSQKTARCENITEKGESEIEFEVDIKSLLNSCPKDPSQRSQTFVISPVGLQEQIEIEVEYICECDCQKPENAEINSPRCNNGTGDFECGICHCHDGWSGDTCDCDERMTEEEACGSLDKKDNTTIKICNDLENSRCMCGKCVCPEGYTGDYCECYNAGCGYYNNEICGGTSRGVCQCGECKCEPGYTGDVCGCPVSTESCERVMDGNVTICSGNGDCVCGVCKCHGNYRECKAFQQGLLTKEECDKQCTHTTVADNLDDKSPNVTSCRFPDATGCFIIFTYEFDSNARVSIVVKKEKESCPIPANVALLGGSIAGAIFLVALLLLIIWKILTTCYDSMEYARYKREIDNPDFSKNENPIFKPPVTKFDNPMCDVNIAEKDKMEI</sequence>
<name>A0ABQ9F9Q9_TEGGR</name>
<reference evidence="23 24" key="1">
    <citation type="submission" date="2022-12" db="EMBL/GenBank/DDBJ databases">
        <title>Chromosome-level genome of Tegillarca granosa.</title>
        <authorList>
            <person name="Kim J."/>
        </authorList>
    </citation>
    <scope>NUCLEOTIDE SEQUENCE [LARGE SCALE GENOMIC DNA]</scope>
    <source>
        <strain evidence="23">Teg-2019</strain>
        <tissue evidence="23">Adductor muscle</tissue>
    </source>
</reference>
<dbReference type="InterPro" id="IPR040622">
    <property type="entry name" value="EGF_integrin_1"/>
</dbReference>
<accession>A0ABQ9F9Q9</accession>
<dbReference type="SUPFAM" id="SSF103575">
    <property type="entry name" value="Plexin repeat"/>
    <property type="match status" value="1"/>
</dbReference>
<evidence type="ECO:0000313" key="24">
    <source>
        <dbReference type="Proteomes" id="UP001217089"/>
    </source>
</evidence>
<comment type="caution">
    <text evidence="23">The sequence shown here is derived from an EMBL/GenBank/DDBJ whole genome shotgun (WGS) entry which is preliminary data.</text>
</comment>
<dbReference type="Gene3D" id="3.40.50.410">
    <property type="entry name" value="von Willebrand factor, type A domain"/>
    <property type="match status" value="1"/>
</dbReference>
<dbReference type="InterPro" id="IPR036349">
    <property type="entry name" value="Integrin_bsu_tail_dom_sf"/>
</dbReference>
<keyword evidence="7 19" id="KW-0732">Signal</keyword>
<keyword evidence="5 17" id="KW-0812">Transmembrane</keyword>
<evidence type="ECO:0000256" key="13">
    <source>
        <dbReference type="ARBA" id="ARBA00023037"/>
    </source>
</evidence>
<evidence type="ECO:0000256" key="8">
    <source>
        <dbReference type="ARBA" id="ARBA00022737"/>
    </source>
</evidence>
<evidence type="ECO:0000256" key="5">
    <source>
        <dbReference type="ARBA" id="ARBA00022692"/>
    </source>
</evidence>
<evidence type="ECO:0000256" key="15">
    <source>
        <dbReference type="ARBA" id="ARBA00023157"/>
    </source>
</evidence>
<keyword evidence="12 18" id="KW-1133">Transmembrane helix</keyword>
<comment type="subcellular location">
    <subcellularLocation>
        <location evidence="1 17">Cell membrane</location>
        <topology evidence="1 17">Single-pass type I membrane protein</topology>
    </subcellularLocation>
</comment>
<dbReference type="SMART" id="SM01241">
    <property type="entry name" value="Integrin_b_cyt"/>
    <property type="match status" value="1"/>
</dbReference>
<evidence type="ECO:0000256" key="16">
    <source>
        <dbReference type="ARBA" id="ARBA00023180"/>
    </source>
</evidence>
<dbReference type="Proteomes" id="UP001217089">
    <property type="component" value="Unassembled WGS sequence"/>
</dbReference>
<dbReference type="Gene3D" id="4.10.1240.30">
    <property type="match status" value="1"/>
</dbReference>
<comment type="similarity">
    <text evidence="2 17">Belongs to the integrin beta chain family.</text>
</comment>
<evidence type="ECO:0000256" key="4">
    <source>
        <dbReference type="ARBA" id="ARBA00022536"/>
    </source>
</evidence>
<keyword evidence="4" id="KW-0245">EGF-like domain</keyword>
<dbReference type="Gene3D" id="2.60.40.1510">
    <property type="entry name" value="ntegrin, alpha v. Chain A, domain 3"/>
    <property type="match status" value="1"/>
</dbReference>
<dbReference type="SUPFAM" id="SSF69179">
    <property type="entry name" value="Integrin domains"/>
    <property type="match status" value="1"/>
</dbReference>
<keyword evidence="3" id="KW-1003">Cell membrane</keyword>
<dbReference type="PRINTS" id="PR01186">
    <property type="entry name" value="INTEGRINB"/>
</dbReference>
<dbReference type="Pfam" id="PF00362">
    <property type="entry name" value="Integrin_beta"/>
    <property type="match status" value="1"/>
</dbReference>
<dbReference type="Gene3D" id="2.10.25.10">
    <property type="entry name" value="Laminin"/>
    <property type="match status" value="3"/>
</dbReference>
<dbReference type="PROSITE" id="PS52047">
    <property type="entry name" value="I_EGF_2"/>
    <property type="match status" value="1"/>
</dbReference>
<evidence type="ECO:0000256" key="17">
    <source>
        <dbReference type="RuleBase" id="RU000633"/>
    </source>
</evidence>
<dbReference type="InterPro" id="IPR002369">
    <property type="entry name" value="Integrin_bsu_VWA"/>
</dbReference>
<evidence type="ECO:0000256" key="2">
    <source>
        <dbReference type="ARBA" id="ARBA00007449"/>
    </source>
</evidence>
<evidence type="ECO:0000256" key="3">
    <source>
        <dbReference type="ARBA" id="ARBA00022475"/>
    </source>
</evidence>
<keyword evidence="11 17" id="KW-0130">Cell adhesion</keyword>
<evidence type="ECO:0000256" key="7">
    <source>
        <dbReference type="ARBA" id="ARBA00022729"/>
    </source>
</evidence>
<dbReference type="SMART" id="SM00187">
    <property type="entry name" value="INB"/>
    <property type="match status" value="1"/>
</dbReference>
<evidence type="ECO:0000259" key="20">
    <source>
        <dbReference type="SMART" id="SM00187"/>
    </source>
</evidence>
<keyword evidence="13 17" id="KW-0401">Integrin</keyword>
<evidence type="ECO:0000256" key="19">
    <source>
        <dbReference type="SAM" id="SignalP"/>
    </source>
</evidence>
<dbReference type="InterPro" id="IPR015812">
    <property type="entry name" value="Integrin_bsu"/>
</dbReference>
<dbReference type="EMBL" id="JARBDR010000342">
    <property type="protein sequence ID" value="KAJ8314103.1"/>
    <property type="molecule type" value="Genomic_DNA"/>
</dbReference>
<evidence type="ECO:0000256" key="1">
    <source>
        <dbReference type="ARBA" id="ARBA00004251"/>
    </source>
</evidence>
<evidence type="ECO:0000256" key="11">
    <source>
        <dbReference type="ARBA" id="ARBA00022889"/>
    </source>
</evidence>
<dbReference type="Pfam" id="PF18372">
    <property type="entry name" value="I-EGF_1"/>
    <property type="match status" value="1"/>
</dbReference>
<dbReference type="PANTHER" id="PTHR10082">
    <property type="entry name" value="INTEGRIN BETA SUBUNIT"/>
    <property type="match status" value="1"/>
</dbReference>
<keyword evidence="10" id="KW-0460">Magnesium</keyword>
<dbReference type="InterPro" id="IPR033760">
    <property type="entry name" value="Integrin_beta_N"/>
</dbReference>
<dbReference type="PROSITE" id="PS00243">
    <property type="entry name" value="I_EGF_1"/>
    <property type="match status" value="1"/>
</dbReference>
<keyword evidence="24" id="KW-1185">Reference proteome</keyword>
<dbReference type="InterPro" id="IPR012896">
    <property type="entry name" value="Integrin_bsu_tail"/>
</dbReference>
<gene>
    <name evidence="23" type="ORF">KUTeg_008664</name>
</gene>
<keyword evidence="9" id="KW-0106">Calcium</keyword>
<organism evidence="23 24">
    <name type="scientific">Tegillarca granosa</name>
    <name type="common">Malaysian cockle</name>
    <name type="synonym">Anadara granosa</name>
    <dbReference type="NCBI Taxonomy" id="220873"/>
    <lineage>
        <taxon>Eukaryota</taxon>
        <taxon>Metazoa</taxon>
        <taxon>Spiralia</taxon>
        <taxon>Lophotrochozoa</taxon>
        <taxon>Mollusca</taxon>
        <taxon>Bivalvia</taxon>
        <taxon>Autobranchia</taxon>
        <taxon>Pteriomorphia</taxon>
        <taxon>Arcoida</taxon>
        <taxon>Arcoidea</taxon>
        <taxon>Arcidae</taxon>
        <taxon>Tegillarca</taxon>
    </lineage>
</organism>
<keyword evidence="8" id="KW-0677">Repeat</keyword>
<dbReference type="Pfam" id="PF17205">
    <property type="entry name" value="PSI_integrin"/>
    <property type="match status" value="1"/>
</dbReference>
<dbReference type="SUPFAM" id="SSF53300">
    <property type="entry name" value="vWA-like"/>
    <property type="match status" value="1"/>
</dbReference>
<feature type="domain" description="Integrin beta subunit tail" evidence="22">
    <location>
        <begin position="599"/>
        <end position="693"/>
    </location>
</feature>
<dbReference type="SMART" id="SM01242">
    <property type="entry name" value="Integrin_B_tail"/>
    <property type="match status" value="1"/>
</dbReference>
<evidence type="ECO:0000256" key="18">
    <source>
        <dbReference type="SAM" id="Phobius"/>
    </source>
</evidence>
<evidence type="ECO:0000259" key="22">
    <source>
        <dbReference type="SMART" id="SM01242"/>
    </source>
</evidence>
<evidence type="ECO:0000256" key="9">
    <source>
        <dbReference type="ARBA" id="ARBA00022837"/>
    </source>
</evidence>
<keyword evidence="14 18" id="KW-0472">Membrane</keyword>
<evidence type="ECO:0000256" key="6">
    <source>
        <dbReference type="ARBA" id="ARBA00022723"/>
    </source>
</evidence>
<keyword evidence="16" id="KW-0325">Glycoprotein</keyword>
<feature type="signal peptide" evidence="19">
    <location>
        <begin position="1"/>
        <end position="17"/>
    </location>
</feature>
<dbReference type="SUPFAM" id="SSF57196">
    <property type="entry name" value="EGF/Laminin"/>
    <property type="match status" value="1"/>
</dbReference>
<dbReference type="Gene3D" id="3.30.1680.10">
    <property type="entry name" value="ligand-binding face of the semaphorins, domain 2"/>
    <property type="match status" value="1"/>
</dbReference>
<feature type="chain" id="PRO_5046972643" description="Integrin beta" evidence="19">
    <location>
        <begin position="18"/>
        <end position="772"/>
    </location>
</feature>
<feature type="transmembrane region" description="Helical" evidence="18">
    <location>
        <begin position="694"/>
        <end position="716"/>
    </location>
</feature>
<keyword evidence="15" id="KW-1015">Disulfide bond</keyword>
<dbReference type="SUPFAM" id="SSF69687">
    <property type="entry name" value="Integrin beta tail domain"/>
    <property type="match status" value="1"/>
</dbReference>
<protein>
    <recommendedName>
        <fullName evidence="17">Integrin beta</fullName>
    </recommendedName>
</protein>
<evidence type="ECO:0000259" key="21">
    <source>
        <dbReference type="SMART" id="SM01241"/>
    </source>
</evidence>
<dbReference type="PANTHER" id="PTHR10082:SF60">
    <property type="entry name" value="INTEGRIN BETA-PS"/>
    <property type="match status" value="1"/>
</dbReference>
<dbReference type="Gene3D" id="1.20.5.100">
    <property type="entry name" value="Cytochrome c1, transmembrane anchor, C-terminal"/>
    <property type="match status" value="1"/>
</dbReference>
<keyword evidence="6" id="KW-0479">Metal-binding</keyword>
<evidence type="ECO:0000256" key="12">
    <source>
        <dbReference type="ARBA" id="ARBA00022989"/>
    </source>
</evidence>
<dbReference type="Pfam" id="PF08725">
    <property type="entry name" value="Integrin_b_cyt"/>
    <property type="match status" value="1"/>
</dbReference>
<evidence type="ECO:0000256" key="14">
    <source>
        <dbReference type="ARBA" id="ARBA00023136"/>
    </source>
</evidence>
<evidence type="ECO:0000313" key="23">
    <source>
        <dbReference type="EMBL" id="KAJ8314103.1"/>
    </source>
</evidence>
<feature type="domain" description="Integrin beta subunit VWA" evidence="20">
    <location>
        <begin position="27"/>
        <end position="452"/>
    </location>
</feature>
<feature type="domain" description="Integrin beta subunit cytoplasmic" evidence="21">
    <location>
        <begin position="717"/>
        <end position="763"/>
    </location>
</feature>
<proteinExistence type="inferred from homology"/>
<evidence type="ECO:0000256" key="10">
    <source>
        <dbReference type="ARBA" id="ARBA00022842"/>
    </source>
</evidence>
<dbReference type="PIRSF" id="PIRSF002512">
    <property type="entry name" value="Integrin_B"/>
    <property type="match status" value="1"/>
</dbReference>
<dbReference type="InterPro" id="IPR036465">
    <property type="entry name" value="vWFA_dom_sf"/>
</dbReference>
<dbReference type="InterPro" id="IPR014836">
    <property type="entry name" value="Integrin_bsu_cyt_dom"/>
</dbReference>
<dbReference type="InterPro" id="IPR032695">
    <property type="entry name" value="Integrin_dom_sf"/>
</dbReference>